<evidence type="ECO:0000313" key="14">
    <source>
        <dbReference type="Proteomes" id="UP000011087"/>
    </source>
</evidence>
<keyword evidence="6 9" id="KW-0067">ATP-binding</keyword>
<evidence type="ECO:0000256" key="6">
    <source>
        <dbReference type="ARBA" id="ARBA00022840"/>
    </source>
</evidence>
<evidence type="ECO:0000256" key="9">
    <source>
        <dbReference type="PROSITE-ProRule" id="PRU10141"/>
    </source>
</evidence>
<keyword evidence="5" id="KW-0418">Kinase</keyword>
<comment type="catalytic activity">
    <reaction evidence="7">
        <text>L-threonyl-[protein] + ATP = O-phospho-L-threonyl-[protein] + ADP + H(+)</text>
        <dbReference type="Rhea" id="RHEA:46608"/>
        <dbReference type="Rhea" id="RHEA-COMP:11060"/>
        <dbReference type="Rhea" id="RHEA-COMP:11605"/>
        <dbReference type="ChEBI" id="CHEBI:15378"/>
        <dbReference type="ChEBI" id="CHEBI:30013"/>
        <dbReference type="ChEBI" id="CHEBI:30616"/>
        <dbReference type="ChEBI" id="CHEBI:61977"/>
        <dbReference type="ChEBI" id="CHEBI:456216"/>
        <dbReference type="EC" id="2.7.11.1"/>
    </reaction>
</comment>
<feature type="domain" description="Protein kinase" evidence="11">
    <location>
        <begin position="10"/>
        <end position="274"/>
    </location>
</feature>
<evidence type="ECO:0000313" key="12">
    <source>
        <dbReference type="EMBL" id="EKX38854.1"/>
    </source>
</evidence>
<evidence type="ECO:0000313" key="13">
    <source>
        <dbReference type="EnsemblProtists" id="EKX38854"/>
    </source>
</evidence>
<dbReference type="EC" id="2.7.11.1" evidence="1"/>
<accession>L1ISI5</accession>
<dbReference type="SUPFAM" id="SSF56112">
    <property type="entry name" value="Protein kinase-like (PK-like)"/>
    <property type="match status" value="1"/>
</dbReference>
<comment type="catalytic activity">
    <reaction evidence="8">
        <text>L-seryl-[protein] + ATP = O-phospho-L-seryl-[protein] + ADP + H(+)</text>
        <dbReference type="Rhea" id="RHEA:17989"/>
        <dbReference type="Rhea" id="RHEA-COMP:9863"/>
        <dbReference type="Rhea" id="RHEA-COMP:11604"/>
        <dbReference type="ChEBI" id="CHEBI:15378"/>
        <dbReference type="ChEBI" id="CHEBI:29999"/>
        <dbReference type="ChEBI" id="CHEBI:30616"/>
        <dbReference type="ChEBI" id="CHEBI:83421"/>
        <dbReference type="ChEBI" id="CHEBI:456216"/>
        <dbReference type="EC" id="2.7.11.1"/>
    </reaction>
</comment>
<evidence type="ECO:0000256" key="2">
    <source>
        <dbReference type="ARBA" id="ARBA00022527"/>
    </source>
</evidence>
<dbReference type="InterPro" id="IPR051131">
    <property type="entry name" value="NEK_Ser/Thr_kinase_NIMA"/>
</dbReference>
<keyword evidence="4 9" id="KW-0547">Nucleotide-binding</keyword>
<evidence type="ECO:0000256" key="3">
    <source>
        <dbReference type="ARBA" id="ARBA00022679"/>
    </source>
</evidence>
<evidence type="ECO:0000256" key="10">
    <source>
        <dbReference type="RuleBase" id="RU000304"/>
    </source>
</evidence>
<keyword evidence="14" id="KW-1185">Reference proteome</keyword>
<keyword evidence="2 10" id="KW-0723">Serine/threonine-protein kinase</keyword>
<dbReference type="Proteomes" id="UP000011087">
    <property type="component" value="Unassembled WGS sequence"/>
</dbReference>
<dbReference type="RefSeq" id="XP_005825834.1">
    <property type="nucleotide sequence ID" value="XM_005825777.1"/>
</dbReference>
<feature type="binding site" evidence="9">
    <location>
        <position position="41"/>
    </location>
    <ligand>
        <name>ATP</name>
        <dbReference type="ChEBI" id="CHEBI:30616"/>
    </ligand>
</feature>
<evidence type="ECO:0000256" key="4">
    <source>
        <dbReference type="ARBA" id="ARBA00022741"/>
    </source>
</evidence>
<reference evidence="13" key="3">
    <citation type="submission" date="2016-03" db="UniProtKB">
        <authorList>
            <consortium name="EnsemblProtists"/>
        </authorList>
    </citation>
    <scope>IDENTIFICATION</scope>
</reference>
<dbReference type="eggNOG" id="KOG0589">
    <property type="taxonomic scope" value="Eukaryota"/>
</dbReference>
<evidence type="ECO:0000256" key="8">
    <source>
        <dbReference type="ARBA" id="ARBA00048679"/>
    </source>
</evidence>
<dbReference type="KEGG" id="gtt:GUITHDRAFT_76837"/>
<dbReference type="Gene3D" id="1.10.510.10">
    <property type="entry name" value="Transferase(Phosphotransferase) domain 1"/>
    <property type="match status" value="1"/>
</dbReference>
<dbReference type="InterPro" id="IPR011009">
    <property type="entry name" value="Kinase-like_dom_sf"/>
</dbReference>
<dbReference type="OrthoDB" id="4062651at2759"/>
<dbReference type="InterPro" id="IPR017441">
    <property type="entry name" value="Protein_kinase_ATP_BS"/>
</dbReference>
<dbReference type="PRINTS" id="PR00109">
    <property type="entry name" value="TYRKINASE"/>
</dbReference>
<proteinExistence type="inferred from homology"/>
<name>L1ISI5_GUITC</name>
<dbReference type="EnsemblProtists" id="EKX38854">
    <property type="protein sequence ID" value="EKX38854"/>
    <property type="gene ID" value="GUITHDRAFT_76837"/>
</dbReference>
<dbReference type="InterPro" id="IPR008271">
    <property type="entry name" value="Ser/Thr_kinase_AS"/>
</dbReference>
<dbReference type="PROSITE" id="PS50011">
    <property type="entry name" value="PROTEIN_KINASE_DOM"/>
    <property type="match status" value="1"/>
</dbReference>
<dbReference type="OMA" id="MDPKSAC"/>
<reference evidence="12 14" key="1">
    <citation type="journal article" date="2012" name="Nature">
        <title>Algal genomes reveal evolutionary mosaicism and the fate of nucleomorphs.</title>
        <authorList>
            <consortium name="DOE Joint Genome Institute"/>
            <person name="Curtis B.A."/>
            <person name="Tanifuji G."/>
            <person name="Burki F."/>
            <person name="Gruber A."/>
            <person name="Irimia M."/>
            <person name="Maruyama S."/>
            <person name="Arias M.C."/>
            <person name="Ball S.G."/>
            <person name="Gile G.H."/>
            <person name="Hirakawa Y."/>
            <person name="Hopkins J.F."/>
            <person name="Kuo A."/>
            <person name="Rensing S.A."/>
            <person name="Schmutz J."/>
            <person name="Symeonidi A."/>
            <person name="Elias M."/>
            <person name="Eveleigh R.J."/>
            <person name="Herman E.K."/>
            <person name="Klute M.J."/>
            <person name="Nakayama T."/>
            <person name="Obornik M."/>
            <person name="Reyes-Prieto A."/>
            <person name="Armbrust E.V."/>
            <person name="Aves S.J."/>
            <person name="Beiko R.G."/>
            <person name="Coutinho P."/>
            <person name="Dacks J.B."/>
            <person name="Durnford D.G."/>
            <person name="Fast N.M."/>
            <person name="Green B.R."/>
            <person name="Grisdale C.J."/>
            <person name="Hempel F."/>
            <person name="Henrissat B."/>
            <person name="Hoppner M.P."/>
            <person name="Ishida K."/>
            <person name="Kim E."/>
            <person name="Koreny L."/>
            <person name="Kroth P.G."/>
            <person name="Liu Y."/>
            <person name="Malik S.B."/>
            <person name="Maier U.G."/>
            <person name="McRose D."/>
            <person name="Mock T."/>
            <person name="Neilson J.A."/>
            <person name="Onodera N.T."/>
            <person name="Poole A.M."/>
            <person name="Pritham E.J."/>
            <person name="Richards T.A."/>
            <person name="Rocap G."/>
            <person name="Roy S.W."/>
            <person name="Sarai C."/>
            <person name="Schaack S."/>
            <person name="Shirato S."/>
            <person name="Slamovits C.H."/>
            <person name="Spencer D.F."/>
            <person name="Suzuki S."/>
            <person name="Worden A.Z."/>
            <person name="Zauner S."/>
            <person name="Barry K."/>
            <person name="Bell C."/>
            <person name="Bharti A.K."/>
            <person name="Crow J.A."/>
            <person name="Grimwood J."/>
            <person name="Kramer R."/>
            <person name="Lindquist E."/>
            <person name="Lucas S."/>
            <person name="Salamov A."/>
            <person name="McFadden G.I."/>
            <person name="Lane C.E."/>
            <person name="Keeling P.J."/>
            <person name="Gray M.W."/>
            <person name="Grigoriev I.V."/>
            <person name="Archibald J.M."/>
        </authorList>
    </citation>
    <scope>NUCLEOTIDE SEQUENCE</scope>
    <source>
        <strain evidence="12 14">CCMP2712</strain>
    </source>
</reference>
<dbReference type="HOGENOM" id="CLU_000288_63_23_1"/>
<dbReference type="SMART" id="SM00220">
    <property type="entry name" value="S_TKc"/>
    <property type="match status" value="1"/>
</dbReference>
<dbReference type="PANTHER" id="PTHR44899">
    <property type="entry name" value="CAMK FAMILY PROTEIN KINASE"/>
    <property type="match status" value="1"/>
</dbReference>
<dbReference type="PROSITE" id="PS00107">
    <property type="entry name" value="PROTEIN_KINASE_ATP"/>
    <property type="match status" value="1"/>
</dbReference>
<evidence type="ECO:0000256" key="7">
    <source>
        <dbReference type="ARBA" id="ARBA00047899"/>
    </source>
</evidence>
<dbReference type="InterPro" id="IPR000719">
    <property type="entry name" value="Prot_kinase_dom"/>
</dbReference>
<dbReference type="EMBL" id="JH993044">
    <property type="protein sequence ID" value="EKX38854.1"/>
    <property type="molecule type" value="Genomic_DNA"/>
</dbReference>
<dbReference type="Gene3D" id="3.30.200.20">
    <property type="entry name" value="Phosphorylase Kinase, domain 1"/>
    <property type="match status" value="1"/>
</dbReference>
<organism evidence="12">
    <name type="scientific">Guillardia theta (strain CCMP2712)</name>
    <name type="common">Cryptophyte</name>
    <dbReference type="NCBI Taxonomy" id="905079"/>
    <lineage>
        <taxon>Eukaryota</taxon>
        <taxon>Cryptophyceae</taxon>
        <taxon>Pyrenomonadales</taxon>
        <taxon>Geminigeraceae</taxon>
        <taxon>Guillardia</taxon>
    </lineage>
</organism>
<dbReference type="PaxDb" id="55529-EKX38854"/>
<keyword evidence="3" id="KW-0808">Transferase</keyword>
<dbReference type="GeneID" id="17295693"/>
<sequence length="304" mass="34081">MSKFPSYPNYEVVRQLGKGGMGVAYIVRSKDSSVTGFLALKQVHCQSKQEGTGALKEAKILRSLSHVNVVRYHDVFLHLERGMQFVCTVMEFCRSGDLAQHLLQTKQSGSQIEETICLTWMLQLSTALAYLHDKRVIHRDLKPANVFLHLMSRSDFVLKLGDFGLSATLDGRNRTSQVGTPCYLAPEVLFNEPYAEPIDVWGVGCIFWEMVSLEFLYERKGMLAANVHTDPITQDSLPPKISVNVRKLVSACLNSSPQDRPTARELCKHLHKLLSGQPLQLEKIKVEPLDWTQPLMTGIGAIAE</sequence>
<dbReference type="InterPro" id="IPR001245">
    <property type="entry name" value="Ser-Thr/Tyr_kinase_cat_dom"/>
</dbReference>
<evidence type="ECO:0000256" key="1">
    <source>
        <dbReference type="ARBA" id="ARBA00012513"/>
    </source>
</evidence>
<feature type="non-terminal residue" evidence="12">
    <location>
        <position position="304"/>
    </location>
</feature>
<reference evidence="14" key="2">
    <citation type="submission" date="2012-11" db="EMBL/GenBank/DDBJ databases">
        <authorList>
            <person name="Kuo A."/>
            <person name="Curtis B.A."/>
            <person name="Tanifuji G."/>
            <person name="Burki F."/>
            <person name="Gruber A."/>
            <person name="Irimia M."/>
            <person name="Maruyama S."/>
            <person name="Arias M.C."/>
            <person name="Ball S.G."/>
            <person name="Gile G.H."/>
            <person name="Hirakawa Y."/>
            <person name="Hopkins J.F."/>
            <person name="Rensing S.A."/>
            <person name="Schmutz J."/>
            <person name="Symeonidi A."/>
            <person name="Elias M."/>
            <person name="Eveleigh R.J."/>
            <person name="Herman E.K."/>
            <person name="Klute M.J."/>
            <person name="Nakayama T."/>
            <person name="Obornik M."/>
            <person name="Reyes-Prieto A."/>
            <person name="Armbrust E.V."/>
            <person name="Aves S.J."/>
            <person name="Beiko R.G."/>
            <person name="Coutinho P."/>
            <person name="Dacks J.B."/>
            <person name="Durnford D.G."/>
            <person name="Fast N.M."/>
            <person name="Green B.R."/>
            <person name="Grisdale C."/>
            <person name="Hempe F."/>
            <person name="Henrissat B."/>
            <person name="Hoppner M.P."/>
            <person name="Ishida K.-I."/>
            <person name="Kim E."/>
            <person name="Koreny L."/>
            <person name="Kroth P.G."/>
            <person name="Liu Y."/>
            <person name="Malik S.-B."/>
            <person name="Maier U.G."/>
            <person name="McRose D."/>
            <person name="Mock T."/>
            <person name="Neilson J.A."/>
            <person name="Onodera N.T."/>
            <person name="Poole A.M."/>
            <person name="Pritham E.J."/>
            <person name="Richards T.A."/>
            <person name="Rocap G."/>
            <person name="Roy S.W."/>
            <person name="Sarai C."/>
            <person name="Schaack S."/>
            <person name="Shirato S."/>
            <person name="Slamovits C.H."/>
            <person name="Spencer D.F."/>
            <person name="Suzuki S."/>
            <person name="Worden A.Z."/>
            <person name="Zauner S."/>
            <person name="Barry K."/>
            <person name="Bell C."/>
            <person name="Bharti A.K."/>
            <person name="Crow J.A."/>
            <person name="Grimwood J."/>
            <person name="Kramer R."/>
            <person name="Lindquist E."/>
            <person name="Lucas S."/>
            <person name="Salamov A."/>
            <person name="McFadden G.I."/>
            <person name="Lane C.E."/>
            <person name="Keeling P.J."/>
            <person name="Gray M.W."/>
            <person name="Grigoriev I.V."/>
            <person name="Archibald J.M."/>
        </authorList>
    </citation>
    <scope>NUCLEOTIDE SEQUENCE</scope>
    <source>
        <strain evidence="14">CCMP2712</strain>
    </source>
</reference>
<dbReference type="Pfam" id="PF00069">
    <property type="entry name" value="Pkinase"/>
    <property type="match status" value="1"/>
</dbReference>
<evidence type="ECO:0000256" key="5">
    <source>
        <dbReference type="ARBA" id="ARBA00022777"/>
    </source>
</evidence>
<gene>
    <name evidence="12" type="ORF">GUITHDRAFT_76837</name>
</gene>
<dbReference type="PROSITE" id="PS00108">
    <property type="entry name" value="PROTEIN_KINASE_ST"/>
    <property type="match status" value="1"/>
</dbReference>
<dbReference type="GO" id="GO:0004674">
    <property type="term" value="F:protein serine/threonine kinase activity"/>
    <property type="evidence" value="ECO:0007669"/>
    <property type="project" value="UniProtKB-KW"/>
</dbReference>
<dbReference type="GO" id="GO:0005524">
    <property type="term" value="F:ATP binding"/>
    <property type="evidence" value="ECO:0007669"/>
    <property type="project" value="UniProtKB-UniRule"/>
</dbReference>
<comment type="similarity">
    <text evidence="10">Belongs to the protein kinase superfamily.</text>
</comment>
<dbReference type="PANTHER" id="PTHR44899:SF3">
    <property type="entry name" value="SERINE_THREONINE-PROTEIN KINASE NEK1"/>
    <property type="match status" value="1"/>
</dbReference>
<evidence type="ECO:0000259" key="11">
    <source>
        <dbReference type="PROSITE" id="PS50011"/>
    </source>
</evidence>
<protein>
    <recommendedName>
        <fullName evidence="1">non-specific serine/threonine protein kinase</fullName>
        <ecNumber evidence="1">2.7.11.1</ecNumber>
    </recommendedName>
</protein>
<dbReference type="AlphaFoldDB" id="L1ISI5"/>